<keyword evidence="4" id="KW-1185">Reference proteome</keyword>
<reference evidence="3 4" key="1">
    <citation type="submission" date="2020-02" db="EMBL/GenBank/DDBJ databases">
        <authorList>
            <person name="Kim M.K."/>
        </authorList>
    </citation>
    <scope>NUCLEOTIDE SEQUENCE [LARGE SCALE GENOMIC DNA]</scope>
    <source>
        <strain evidence="3 4">17J57-3</strain>
    </source>
</reference>
<feature type="transmembrane region" description="Helical" evidence="1">
    <location>
        <begin position="50"/>
        <end position="70"/>
    </location>
</feature>
<dbReference type="AlphaFoldDB" id="A0A6B3SNF3"/>
<dbReference type="Pfam" id="PF05425">
    <property type="entry name" value="CopD"/>
    <property type="match status" value="1"/>
</dbReference>
<name>A0A6B3SNF3_9BURK</name>
<organism evidence="3 4">
    <name type="scientific">Noviherbaspirillum galbum</name>
    <dbReference type="NCBI Taxonomy" id="2709383"/>
    <lineage>
        <taxon>Bacteria</taxon>
        <taxon>Pseudomonadati</taxon>
        <taxon>Pseudomonadota</taxon>
        <taxon>Betaproteobacteria</taxon>
        <taxon>Burkholderiales</taxon>
        <taxon>Oxalobacteraceae</taxon>
        <taxon>Noviherbaspirillum</taxon>
    </lineage>
</organism>
<keyword evidence="1" id="KW-0472">Membrane</keyword>
<accession>A0A6B3SNF3</accession>
<dbReference type="GO" id="GO:0016020">
    <property type="term" value="C:membrane"/>
    <property type="evidence" value="ECO:0007669"/>
    <property type="project" value="InterPro"/>
</dbReference>
<keyword evidence="1" id="KW-1133">Transmembrane helix</keyword>
<evidence type="ECO:0000313" key="3">
    <source>
        <dbReference type="EMBL" id="NEX62400.1"/>
    </source>
</evidence>
<protein>
    <submittedName>
        <fullName evidence="3">Copper resistance protein CopD</fullName>
    </submittedName>
</protein>
<feature type="domain" description="Copper resistance protein D" evidence="2">
    <location>
        <begin position="46"/>
        <end position="138"/>
    </location>
</feature>
<dbReference type="EMBL" id="JAAIVB010000048">
    <property type="protein sequence ID" value="NEX62400.1"/>
    <property type="molecule type" value="Genomic_DNA"/>
</dbReference>
<comment type="caution">
    <text evidence="3">The sequence shown here is derived from an EMBL/GenBank/DDBJ whole genome shotgun (WGS) entry which is preliminary data.</text>
</comment>
<gene>
    <name evidence="3" type="ORF">G3574_15020</name>
</gene>
<evidence type="ECO:0000313" key="4">
    <source>
        <dbReference type="Proteomes" id="UP000482155"/>
    </source>
</evidence>
<dbReference type="InterPro" id="IPR008457">
    <property type="entry name" value="Cu-R_CopD_dom"/>
</dbReference>
<dbReference type="Proteomes" id="UP000482155">
    <property type="component" value="Unassembled WGS sequence"/>
</dbReference>
<evidence type="ECO:0000256" key="1">
    <source>
        <dbReference type="SAM" id="Phobius"/>
    </source>
</evidence>
<dbReference type="RefSeq" id="WP_163964608.1">
    <property type="nucleotide sequence ID" value="NZ_JAAIVB010000048.1"/>
</dbReference>
<proteinExistence type="predicted"/>
<feature type="transmembrane region" description="Helical" evidence="1">
    <location>
        <begin position="123"/>
        <end position="141"/>
    </location>
</feature>
<evidence type="ECO:0000259" key="2">
    <source>
        <dbReference type="Pfam" id="PF05425"/>
    </source>
</evidence>
<feature type="transmembrane region" description="Helical" evidence="1">
    <location>
        <begin position="6"/>
        <end position="29"/>
    </location>
</feature>
<sequence length="147" mass="15927">MHQLILLLHVLSATVWTGGHLVLAFSVLPKALAARDPGVLSGFESAYERVGMPALLIQVISGAWLAYSLLPDVSSWFTFDAFPGKLITFKLLLLAMTSMTALDTRLRIIPRLSPATLPAMARRIRLVTLLSVLFVVVGVSFRGGLLA</sequence>
<keyword evidence="1" id="KW-0812">Transmembrane</keyword>